<feature type="domain" description="Solute-binding protein family 5" evidence="6">
    <location>
        <begin position="105"/>
        <end position="466"/>
    </location>
</feature>
<dbReference type="GO" id="GO:0015833">
    <property type="term" value="P:peptide transport"/>
    <property type="evidence" value="ECO:0007669"/>
    <property type="project" value="TreeGrafter"/>
</dbReference>
<comment type="similarity">
    <text evidence="1">Belongs to the bacterial solute-binding protein 5 family.</text>
</comment>
<dbReference type="Gene3D" id="3.10.105.10">
    <property type="entry name" value="Dipeptide-binding Protein, Domain 3"/>
    <property type="match status" value="1"/>
</dbReference>
<dbReference type="Gene3D" id="3.90.76.10">
    <property type="entry name" value="Dipeptide-binding Protein, Domain 1"/>
    <property type="match status" value="1"/>
</dbReference>
<dbReference type="AlphaFoldDB" id="A0A921DXR9"/>
<dbReference type="SUPFAM" id="SSF53850">
    <property type="entry name" value="Periplasmic binding protein-like II"/>
    <property type="match status" value="1"/>
</dbReference>
<reference evidence="7" key="1">
    <citation type="journal article" date="2021" name="PeerJ">
        <title>Extensive microbial diversity within the chicken gut microbiome revealed by metagenomics and culture.</title>
        <authorList>
            <person name="Gilroy R."/>
            <person name="Ravi A."/>
            <person name="Getino M."/>
            <person name="Pursley I."/>
            <person name="Horton D.L."/>
            <person name="Alikhan N.F."/>
            <person name="Baker D."/>
            <person name="Gharbi K."/>
            <person name="Hall N."/>
            <person name="Watson M."/>
            <person name="Adriaenssens E.M."/>
            <person name="Foster-Nyarko E."/>
            <person name="Jarju S."/>
            <person name="Secka A."/>
            <person name="Antonio M."/>
            <person name="Oren A."/>
            <person name="Chaudhuri R.R."/>
            <person name="La Ragione R."/>
            <person name="Hildebrand F."/>
            <person name="Pallen M.J."/>
        </authorList>
    </citation>
    <scope>NUCLEOTIDE SEQUENCE</scope>
    <source>
        <strain evidence="7">6019</strain>
    </source>
</reference>
<feature type="region of interest" description="Disordered" evidence="4">
    <location>
        <begin position="25"/>
        <end position="60"/>
    </location>
</feature>
<evidence type="ECO:0000256" key="1">
    <source>
        <dbReference type="ARBA" id="ARBA00005695"/>
    </source>
</evidence>
<sequence>MNKLRLFLLLIISTVVLIACNTDDAEDDVEEEVTEEESTEENSEETEDESTDDEASTEDEDGLDLNLSFLALPNSLDPHAANDGYSLYVMVNIYETLVRLNEDLELEPALAESYEQIDDTTWEFVLREDVEFHDGEPFNAEAVKINLDRVLDEDIGSPLAFLFTEIDEVEVVDEYTVHITTHQPFAALPSHLAHPGGHMISPAVIEADYAAMEDGAAPLTEVNRNPVGTGFFKFESIAEGDNIVLVRNEDYWGEPAAPSSVTFRAVPEDGARVAELTTGNADLIYPTNPQDVPQINESETAIAREADSANMTYLGFNTEVEPFDDPVVRQAIAMAIDKEVIIEELLEGIALKAETPLNPTVNAHSEDIEPIEYNMDAARELLEENGYEDGFSAEVIMNNRTHADVATFIQEALSELNIELSISQVEAGTFQEYAATGNFEMLMGGWGTVTLDGDYGLYPMFHSDNIGAPGNSTRYSNEEVDELLDLARVETDEETRFQYYHDAQQIIVDEAPLVPIYHTVLISGIQEDLLDDYFQFPSSFPYIKNLTRD</sequence>
<comment type="caution">
    <text evidence="7">The sequence shown here is derived from an EMBL/GenBank/DDBJ whole genome shotgun (WGS) entry which is preliminary data.</text>
</comment>
<evidence type="ECO:0000259" key="6">
    <source>
        <dbReference type="Pfam" id="PF00496"/>
    </source>
</evidence>
<evidence type="ECO:0000313" key="8">
    <source>
        <dbReference type="Proteomes" id="UP000763505"/>
    </source>
</evidence>
<dbReference type="Pfam" id="PF00496">
    <property type="entry name" value="SBP_bac_5"/>
    <property type="match status" value="1"/>
</dbReference>
<reference evidence="7" key="2">
    <citation type="submission" date="2021-09" db="EMBL/GenBank/DDBJ databases">
        <authorList>
            <person name="Gilroy R."/>
        </authorList>
    </citation>
    <scope>NUCLEOTIDE SEQUENCE</scope>
    <source>
        <strain evidence="7">6019</strain>
    </source>
</reference>
<keyword evidence="3 5" id="KW-0732">Signal</keyword>
<dbReference type="PANTHER" id="PTHR30290">
    <property type="entry name" value="PERIPLASMIC BINDING COMPONENT OF ABC TRANSPORTER"/>
    <property type="match status" value="1"/>
</dbReference>
<feature type="signal peptide" evidence="5">
    <location>
        <begin position="1"/>
        <end position="18"/>
    </location>
</feature>
<dbReference type="Gene3D" id="3.40.190.10">
    <property type="entry name" value="Periplasmic binding protein-like II"/>
    <property type="match status" value="1"/>
</dbReference>
<organism evidence="7 8">
    <name type="scientific">Aliicoccus persicus</name>
    <dbReference type="NCBI Taxonomy" id="930138"/>
    <lineage>
        <taxon>Bacteria</taxon>
        <taxon>Bacillati</taxon>
        <taxon>Bacillota</taxon>
        <taxon>Bacilli</taxon>
        <taxon>Bacillales</taxon>
        <taxon>Staphylococcaceae</taxon>
        <taxon>Aliicoccus</taxon>
    </lineage>
</organism>
<feature type="chain" id="PRO_5039390615" evidence="5">
    <location>
        <begin position="19"/>
        <end position="549"/>
    </location>
</feature>
<dbReference type="CDD" id="cd08499">
    <property type="entry name" value="PBP2_Ylib_like"/>
    <property type="match status" value="1"/>
</dbReference>
<dbReference type="PANTHER" id="PTHR30290:SF9">
    <property type="entry name" value="OLIGOPEPTIDE-BINDING PROTEIN APPA"/>
    <property type="match status" value="1"/>
</dbReference>
<evidence type="ECO:0000313" key="7">
    <source>
        <dbReference type="EMBL" id="HJE20151.1"/>
    </source>
</evidence>
<evidence type="ECO:0000256" key="5">
    <source>
        <dbReference type="SAM" id="SignalP"/>
    </source>
</evidence>
<dbReference type="GO" id="GO:1904680">
    <property type="term" value="F:peptide transmembrane transporter activity"/>
    <property type="evidence" value="ECO:0007669"/>
    <property type="project" value="TreeGrafter"/>
</dbReference>
<name>A0A921DXR9_9STAP</name>
<dbReference type="PROSITE" id="PS51257">
    <property type="entry name" value="PROKAR_LIPOPROTEIN"/>
    <property type="match status" value="1"/>
</dbReference>
<gene>
    <name evidence="7" type="ORF">K8V35_07345</name>
</gene>
<dbReference type="GO" id="GO:0043190">
    <property type="term" value="C:ATP-binding cassette (ABC) transporter complex"/>
    <property type="evidence" value="ECO:0007669"/>
    <property type="project" value="InterPro"/>
</dbReference>
<dbReference type="InterPro" id="IPR030678">
    <property type="entry name" value="Peptide/Ni-bd"/>
</dbReference>
<dbReference type="InterPro" id="IPR000914">
    <property type="entry name" value="SBP_5_dom"/>
</dbReference>
<evidence type="ECO:0000256" key="3">
    <source>
        <dbReference type="ARBA" id="ARBA00022729"/>
    </source>
</evidence>
<keyword evidence="2" id="KW-0813">Transport</keyword>
<dbReference type="EMBL" id="DYYI01000079">
    <property type="protein sequence ID" value="HJE20151.1"/>
    <property type="molecule type" value="Genomic_DNA"/>
</dbReference>
<evidence type="ECO:0000256" key="2">
    <source>
        <dbReference type="ARBA" id="ARBA00022448"/>
    </source>
</evidence>
<proteinExistence type="inferred from homology"/>
<protein>
    <submittedName>
        <fullName evidence="7">Glutathione ABC transporter substrate-binding protein</fullName>
    </submittedName>
</protein>
<accession>A0A921DXR9</accession>
<dbReference type="InterPro" id="IPR039424">
    <property type="entry name" value="SBP_5"/>
</dbReference>
<evidence type="ECO:0000256" key="4">
    <source>
        <dbReference type="SAM" id="MobiDB-lite"/>
    </source>
</evidence>
<dbReference type="PIRSF" id="PIRSF002741">
    <property type="entry name" value="MppA"/>
    <property type="match status" value="1"/>
</dbReference>
<dbReference type="Proteomes" id="UP000763505">
    <property type="component" value="Unassembled WGS sequence"/>
</dbReference>
<dbReference type="GO" id="GO:0042597">
    <property type="term" value="C:periplasmic space"/>
    <property type="evidence" value="ECO:0007669"/>
    <property type="project" value="UniProtKB-ARBA"/>
</dbReference>